<protein>
    <submittedName>
        <fullName evidence="5">Transcriptional regulator, AraC family</fullName>
    </submittedName>
</protein>
<organism evidence="5 6">
    <name type="scientific">Sporolactobacillus inulinus</name>
    <dbReference type="NCBI Taxonomy" id="2078"/>
    <lineage>
        <taxon>Bacteria</taxon>
        <taxon>Bacillati</taxon>
        <taxon>Bacillota</taxon>
        <taxon>Bacilli</taxon>
        <taxon>Bacillales</taxon>
        <taxon>Sporolactobacillaceae</taxon>
        <taxon>Sporolactobacillus</taxon>
    </lineage>
</organism>
<keyword evidence="3" id="KW-0804">Transcription</keyword>
<dbReference type="SUPFAM" id="SSF46689">
    <property type="entry name" value="Homeodomain-like"/>
    <property type="match status" value="2"/>
</dbReference>
<dbReference type="PROSITE" id="PS01124">
    <property type="entry name" value="HTH_ARAC_FAMILY_2"/>
    <property type="match status" value="1"/>
</dbReference>
<gene>
    <name evidence="5" type="ORF">NBRC111894_3779</name>
</gene>
<dbReference type="InterPro" id="IPR018060">
    <property type="entry name" value="HTH_AraC"/>
</dbReference>
<evidence type="ECO:0000313" key="6">
    <source>
        <dbReference type="Proteomes" id="UP000319716"/>
    </source>
</evidence>
<dbReference type="GO" id="GO:0006777">
    <property type="term" value="P:Mo-molybdopterin cofactor biosynthetic process"/>
    <property type="evidence" value="ECO:0007669"/>
    <property type="project" value="InterPro"/>
</dbReference>
<dbReference type="InterPro" id="IPR014710">
    <property type="entry name" value="RmlC-like_jellyroll"/>
</dbReference>
<dbReference type="InterPro" id="IPR037923">
    <property type="entry name" value="HTH-like"/>
</dbReference>
<dbReference type="Pfam" id="PF02311">
    <property type="entry name" value="AraC_binding"/>
    <property type="match status" value="1"/>
</dbReference>
<comment type="caution">
    <text evidence="5">The sequence shown here is derived from an EMBL/GenBank/DDBJ whole genome shotgun (WGS) entry which is preliminary data.</text>
</comment>
<dbReference type="InterPro" id="IPR008284">
    <property type="entry name" value="MoCF_biosynth_CS"/>
</dbReference>
<name>A0A4Y1ZGJ2_9BACL</name>
<accession>A0A4Y1ZGJ2</accession>
<dbReference type="PROSITE" id="PS01078">
    <property type="entry name" value="MOCF_BIOSYNTHESIS_1"/>
    <property type="match status" value="1"/>
</dbReference>
<dbReference type="PANTHER" id="PTHR43280">
    <property type="entry name" value="ARAC-FAMILY TRANSCRIPTIONAL REGULATOR"/>
    <property type="match status" value="1"/>
</dbReference>
<dbReference type="Gene3D" id="1.10.10.60">
    <property type="entry name" value="Homeodomain-like"/>
    <property type="match status" value="2"/>
</dbReference>
<dbReference type="GO" id="GO:0003700">
    <property type="term" value="F:DNA-binding transcription factor activity"/>
    <property type="evidence" value="ECO:0007669"/>
    <property type="project" value="InterPro"/>
</dbReference>
<dbReference type="Proteomes" id="UP000319716">
    <property type="component" value="Unassembled WGS sequence"/>
</dbReference>
<dbReference type="PROSITE" id="PS00041">
    <property type="entry name" value="HTH_ARAC_FAMILY_1"/>
    <property type="match status" value="1"/>
</dbReference>
<evidence type="ECO:0000313" key="5">
    <source>
        <dbReference type="EMBL" id="GAY78225.1"/>
    </source>
</evidence>
<reference evidence="5 6" key="1">
    <citation type="submission" date="2017-11" db="EMBL/GenBank/DDBJ databases">
        <title>Draft Genome Sequence of Sporolactobacillus inulinus NBRC 111894 Isolated from Koso, a Japanese Sugar-Vegetable Fermented Beverage.</title>
        <authorList>
            <person name="Chiou T.Y."/>
            <person name="Oshima K."/>
            <person name="Suda W."/>
            <person name="Hattori M."/>
            <person name="Takahashi T."/>
        </authorList>
    </citation>
    <scope>NUCLEOTIDE SEQUENCE [LARGE SCALE GENOMIC DNA]</scope>
    <source>
        <strain evidence="5 6">NBRC111894</strain>
    </source>
</reference>
<dbReference type="PANTHER" id="PTHR43280:SF28">
    <property type="entry name" value="HTH-TYPE TRANSCRIPTIONAL ACTIVATOR RHAS"/>
    <property type="match status" value="1"/>
</dbReference>
<evidence type="ECO:0000256" key="2">
    <source>
        <dbReference type="ARBA" id="ARBA00023125"/>
    </source>
</evidence>
<dbReference type="RefSeq" id="WP_262393304.1">
    <property type="nucleotide sequence ID" value="NZ_BEXB01000043.1"/>
</dbReference>
<evidence type="ECO:0000256" key="3">
    <source>
        <dbReference type="ARBA" id="ARBA00023163"/>
    </source>
</evidence>
<dbReference type="GO" id="GO:0043565">
    <property type="term" value="F:sequence-specific DNA binding"/>
    <property type="evidence" value="ECO:0007669"/>
    <property type="project" value="InterPro"/>
</dbReference>
<evidence type="ECO:0000256" key="1">
    <source>
        <dbReference type="ARBA" id="ARBA00023015"/>
    </source>
</evidence>
<keyword evidence="2" id="KW-0238">DNA-binding</keyword>
<dbReference type="SMART" id="SM00342">
    <property type="entry name" value="HTH_ARAC"/>
    <property type="match status" value="1"/>
</dbReference>
<evidence type="ECO:0000259" key="4">
    <source>
        <dbReference type="PROSITE" id="PS01124"/>
    </source>
</evidence>
<feature type="domain" description="HTH araC/xylS-type" evidence="4">
    <location>
        <begin position="172"/>
        <end position="270"/>
    </location>
</feature>
<dbReference type="Gene3D" id="2.60.120.10">
    <property type="entry name" value="Jelly Rolls"/>
    <property type="match status" value="1"/>
</dbReference>
<proteinExistence type="predicted"/>
<dbReference type="EMBL" id="BEXB01000043">
    <property type="protein sequence ID" value="GAY78225.1"/>
    <property type="molecule type" value="Genomic_DNA"/>
</dbReference>
<dbReference type="InterPro" id="IPR009057">
    <property type="entry name" value="Homeodomain-like_sf"/>
</dbReference>
<dbReference type="SUPFAM" id="SSF51215">
    <property type="entry name" value="Regulatory protein AraC"/>
    <property type="match status" value="1"/>
</dbReference>
<dbReference type="InterPro" id="IPR018062">
    <property type="entry name" value="HTH_AraC-typ_CS"/>
</dbReference>
<keyword evidence="1" id="KW-0805">Transcription regulation</keyword>
<dbReference type="Pfam" id="PF12833">
    <property type="entry name" value="HTH_18"/>
    <property type="match status" value="1"/>
</dbReference>
<sequence length="288" mass="33509">MLSDQLFFHIHYCNHRSFDDKERPPRKINRTLSHHELILFTGGTGTITIDQRNYSIKKGMLCYIRPGLHHIFEPEAGQGGFLSVHFSCAEVEWSQNQWIIHECTKQLMKKTGKQLIDCYEVEASFRRLTDCWDQKRPGYPFAARTLLQQLFLAVADNVRKQNQNFASSLKVERIVDYMQKNLSKHITLNELSELIRLSPTYLTRIFKESTGSSVISYFNQMKIDKAKELLLDGDHKVKDVAHLLGFADEFYFSRLFKRSEGISPIDYYSKMSMDNRITHGLATDLCLN</sequence>
<dbReference type="AlphaFoldDB" id="A0A4Y1ZGJ2"/>
<dbReference type="InterPro" id="IPR003313">
    <property type="entry name" value="AraC-bd"/>
</dbReference>